<dbReference type="Proteomes" id="UP001175000">
    <property type="component" value="Unassembled WGS sequence"/>
</dbReference>
<dbReference type="InterPro" id="IPR003615">
    <property type="entry name" value="HNH_nuc"/>
</dbReference>
<reference evidence="3" key="1">
    <citation type="submission" date="2023-06" db="EMBL/GenBank/DDBJ databases">
        <title>Genome-scale phylogeny and comparative genomics of the fungal order Sordariales.</title>
        <authorList>
            <consortium name="Lawrence Berkeley National Laboratory"/>
            <person name="Hensen N."/>
            <person name="Bonometti L."/>
            <person name="Westerberg I."/>
            <person name="Brannstrom I.O."/>
            <person name="Guillou S."/>
            <person name="Cros-Aarteil S."/>
            <person name="Calhoun S."/>
            <person name="Haridas S."/>
            <person name="Kuo A."/>
            <person name="Mondo S."/>
            <person name="Pangilinan J."/>
            <person name="Riley R."/>
            <person name="Labutti K."/>
            <person name="Andreopoulos B."/>
            <person name="Lipzen A."/>
            <person name="Chen C."/>
            <person name="Yanf M."/>
            <person name="Daum C."/>
            <person name="Ng V."/>
            <person name="Clum A."/>
            <person name="Steindorff A."/>
            <person name="Ohm R."/>
            <person name="Martin F."/>
            <person name="Silar P."/>
            <person name="Natvig D."/>
            <person name="Lalanne C."/>
            <person name="Gautier V."/>
            <person name="Ament-Velasquez S.L."/>
            <person name="Kruys A."/>
            <person name="Hutchinson M.I."/>
            <person name="Powell A.J."/>
            <person name="Barry K."/>
            <person name="Miller A.N."/>
            <person name="Grigoriev I.V."/>
            <person name="Debuchy R."/>
            <person name="Gladieux P."/>
            <person name="Thoren M.H."/>
            <person name="Johannesson H."/>
        </authorList>
    </citation>
    <scope>NUCLEOTIDE SEQUENCE</scope>
    <source>
        <strain evidence="3">CBS 606.72</strain>
    </source>
</reference>
<name>A0AA39W4R3_9PEZI</name>
<evidence type="ECO:0000313" key="4">
    <source>
        <dbReference type="Proteomes" id="UP001175000"/>
    </source>
</evidence>
<sequence length="556" mass="61056">MPATMTLSELSELSGREHRDDPSTCDALAQCTDFFENNPSASSQQILTAAINFIKRTQPNQDLKALEEFLENDPPRESTDGILPLDELAERLAIIEKIEQEIGILAHPGESFQLSKCDFAALLVAPLTILRETNSSSTWMHDNTVQLIGQCLENIPSLVKQCFTKLEKSANAQADLEPESAGPESAEQGAAGPGSPKKRRSSAKSVASSHKRPRKDKDPEYMRGTIGKSGKLNRYEQAISDRKDLDGSRCVVTGTPHPDICHIIPHSSCARPEALERFRRLLRMTTALVSNRDTPLPMVEWVPWFTARLGVSDEAWNMISLNTQLHRWWGKAYLGFKCLGILPSPKDGQKLVRLQFHWLPGALSDERLEDGLRIHLGSTWGPQQGLAAFRTSGRPVLTGDVFDVAVGAEDAMKMKQAVDLQWALIRIGALAGAADVDADVVDTDDPGSPEEGLIEEESSIDIQSWLSKLVPGTPAEGNDDDNNNDDDKHKLPTTSVIQEIGSFGQTEQTGPSGGRSSTILKENQVPTRRANTQEEASEEEIGTREPRTSLGNLFLR</sequence>
<comment type="caution">
    <text evidence="3">The sequence shown here is derived from an EMBL/GenBank/DDBJ whole genome shotgun (WGS) entry which is preliminary data.</text>
</comment>
<accession>A0AA39W4R3</accession>
<dbReference type="Pfam" id="PF13391">
    <property type="entry name" value="HNH_2"/>
    <property type="match status" value="1"/>
</dbReference>
<evidence type="ECO:0000313" key="3">
    <source>
        <dbReference type="EMBL" id="KAK0612249.1"/>
    </source>
</evidence>
<gene>
    <name evidence="3" type="ORF">B0T14DRAFT_342936</name>
</gene>
<feature type="region of interest" description="Disordered" evidence="1">
    <location>
        <begin position="173"/>
        <end position="227"/>
    </location>
</feature>
<evidence type="ECO:0000256" key="1">
    <source>
        <dbReference type="SAM" id="MobiDB-lite"/>
    </source>
</evidence>
<feature type="domain" description="HNH nuclease" evidence="2">
    <location>
        <begin position="250"/>
        <end position="336"/>
    </location>
</feature>
<feature type="compositionally biased region" description="Polar residues" evidence="1">
    <location>
        <begin position="492"/>
        <end position="534"/>
    </location>
</feature>
<organism evidence="3 4">
    <name type="scientific">Immersiella caudata</name>
    <dbReference type="NCBI Taxonomy" id="314043"/>
    <lineage>
        <taxon>Eukaryota</taxon>
        <taxon>Fungi</taxon>
        <taxon>Dikarya</taxon>
        <taxon>Ascomycota</taxon>
        <taxon>Pezizomycotina</taxon>
        <taxon>Sordariomycetes</taxon>
        <taxon>Sordariomycetidae</taxon>
        <taxon>Sordariales</taxon>
        <taxon>Lasiosphaeriaceae</taxon>
        <taxon>Immersiella</taxon>
    </lineage>
</organism>
<keyword evidence="4" id="KW-1185">Reference proteome</keyword>
<proteinExistence type="predicted"/>
<dbReference type="EMBL" id="JAULSU010000007">
    <property type="protein sequence ID" value="KAK0612249.1"/>
    <property type="molecule type" value="Genomic_DNA"/>
</dbReference>
<evidence type="ECO:0000259" key="2">
    <source>
        <dbReference type="Pfam" id="PF13391"/>
    </source>
</evidence>
<dbReference type="AlphaFoldDB" id="A0AA39W4R3"/>
<feature type="region of interest" description="Disordered" evidence="1">
    <location>
        <begin position="469"/>
        <end position="556"/>
    </location>
</feature>
<feature type="compositionally biased region" description="Polar residues" evidence="1">
    <location>
        <begin position="1"/>
        <end position="11"/>
    </location>
</feature>
<feature type="region of interest" description="Disordered" evidence="1">
    <location>
        <begin position="1"/>
        <end position="22"/>
    </location>
</feature>
<protein>
    <recommendedName>
        <fullName evidence="2">HNH nuclease domain-containing protein</fullName>
    </recommendedName>
</protein>